<dbReference type="PANTHER" id="PTHR34239:SF2">
    <property type="entry name" value="TRANSPOSABLE ELEMENT P TRANSPOSASE_THAP9 CONSERVED DOMAIN-CONTAINING PROTEIN"/>
    <property type="match status" value="1"/>
</dbReference>
<organism evidence="2 3">
    <name type="scientific">Lasius platythorax</name>
    <dbReference type="NCBI Taxonomy" id="488582"/>
    <lineage>
        <taxon>Eukaryota</taxon>
        <taxon>Metazoa</taxon>
        <taxon>Ecdysozoa</taxon>
        <taxon>Arthropoda</taxon>
        <taxon>Hexapoda</taxon>
        <taxon>Insecta</taxon>
        <taxon>Pterygota</taxon>
        <taxon>Neoptera</taxon>
        <taxon>Endopterygota</taxon>
        <taxon>Hymenoptera</taxon>
        <taxon>Apocrita</taxon>
        <taxon>Aculeata</taxon>
        <taxon>Formicoidea</taxon>
        <taxon>Formicidae</taxon>
        <taxon>Formicinae</taxon>
        <taxon>Lasius</taxon>
        <taxon>Lasius</taxon>
    </lineage>
</organism>
<dbReference type="AlphaFoldDB" id="A0AAV2NXV1"/>
<reference evidence="2" key="1">
    <citation type="submission" date="2024-04" db="EMBL/GenBank/DDBJ databases">
        <authorList>
            <consortium name="Molecular Ecology Group"/>
        </authorList>
    </citation>
    <scope>NUCLEOTIDE SEQUENCE</scope>
</reference>
<dbReference type="EMBL" id="OZ034829">
    <property type="protein sequence ID" value="CAL1685097.1"/>
    <property type="molecule type" value="Genomic_DNA"/>
</dbReference>
<feature type="compositionally biased region" description="Basic and acidic residues" evidence="1">
    <location>
        <begin position="17"/>
        <end position="27"/>
    </location>
</feature>
<gene>
    <name evidence="2" type="ORF">LPLAT_LOCUS10660</name>
</gene>
<dbReference type="PANTHER" id="PTHR34239">
    <property type="entry name" value="APPLE DOMAIN-CONTAINING PROTEIN"/>
    <property type="match status" value="1"/>
</dbReference>
<protein>
    <submittedName>
        <fullName evidence="2">Uncharacterized protein</fullName>
    </submittedName>
</protein>
<feature type="compositionally biased region" description="Basic residues" evidence="1">
    <location>
        <begin position="1"/>
        <end position="16"/>
    </location>
</feature>
<feature type="region of interest" description="Disordered" evidence="1">
    <location>
        <begin position="1"/>
        <end position="27"/>
    </location>
</feature>
<proteinExistence type="predicted"/>
<dbReference type="Proteomes" id="UP001497644">
    <property type="component" value="Chromosome 6"/>
</dbReference>
<keyword evidence="3" id="KW-1185">Reference proteome</keyword>
<name>A0AAV2NXV1_9HYME</name>
<accession>A0AAV2NXV1</accession>
<sequence>MPHDRKRKRSRSRSRDRRISKEKTEEKLNNMQTQLDNLTNILTQLIQPTDKIENKENLANEAIIVPEEKDLSQNNKDILQDKVNNGPTIPEEVLQILGEDPNSTKEIAVKFHPELKRRWEKWMQEGFPEENKKVTLQKYPRKQELYTEAPKVNLEITPIMSEIAVKRDQHFLETQNCVGSAISALAAAISLILEDPEDGIDQESFTEFLCDAGKLLTRLRVGRRVRHRVAHQRRNREGKSSSGSS</sequence>
<evidence type="ECO:0000256" key="1">
    <source>
        <dbReference type="SAM" id="MobiDB-lite"/>
    </source>
</evidence>
<evidence type="ECO:0000313" key="3">
    <source>
        <dbReference type="Proteomes" id="UP001497644"/>
    </source>
</evidence>
<evidence type="ECO:0000313" key="2">
    <source>
        <dbReference type="EMBL" id="CAL1685097.1"/>
    </source>
</evidence>